<dbReference type="GO" id="GO:0004527">
    <property type="term" value="F:exonuclease activity"/>
    <property type="evidence" value="ECO:0007669"/>
    <property type="project" value="UniProtKB-KW"/>
</dbReference>
<dbReference type="Pfam" id="PF03372">
    <property type="entry name" value="Exo_endo_phos"/>
    <property type="match status" value="1"/>
</dbReference>
<keyword evidence="3" id="KW-0255">Endonuclease</keyword>
<keyword evidence="1" id="KW-0472">Membrane</keyword>
<evidence type="ECO:0000256" key="1">
    <source>
        <dbReference type="SAM" id="Phobius"/>
    </source>
</evidence>
<reference evidence="4" key="1">
    <citation type="submission" date="2019-02" db="EMBL/GenBank/DDBJ databases">
        <title>Deep-cultivation of Planctomycetes and their phenomic and genomic characterization uncovers novel biology.</title>
        <authorList>
            <person name="Wiegand S."/>
            <person name="Jogler M."/>
            <person name="Boedeker C."/>
            <person name="Pinto D."/>
            <person name="Vollmers J."/>
            <person name="Rivas-Marin E."/>
            <person name="Kohn T."/>
            <person name="Peeters S.H."/>
            <person name="Heuer A."/>
            <person name="Rast P."/>
            <person name="Oberbeckmann S."/>
            <person name="Bunk B."/>
            <person name="Jeske O."/>
            <person name="Meyerdierks A."/>
            <person name="Storesund J.E."/>
            <person name="Kallscheuer N."/>
            <person name="Luecker S."/>
            <person name="Lage O.M."/>
            <person name="Pohl T."/>
            <person name="Merkel B.J."/>
            <person name="Hornburger P."/>
            <person name="Mueller R.-W."/>
            <person name="Bruemmer F."/>
            <person name="Labrenz M."/>
            <person name="Spormann A.M."/>
            <person name="Op den Camp H."/>
            <person name="Overmann J."/>
            <person name="Amann R."/>
            <person name="Jetten M.S.M."/>
            <person name="Mascher T."/>
            <person name="Medema M.H."/>
            <person name="Devos D.P."/>
            <person name="Kaster A.-K."/>
            <person name="Ovreas L."/>
            <person name="Rohde M."/>
            <person name="Galperin M.Y."/>
            <person name="Jogler C."/>
        </authorList>
    </citation>
    <scope>NUCLEOTIDE SEQUENCE [LARGE SCALE GENOMIC DNA]</scope>
    <source>
        <strain evidence="4">Pan97</strain>
    </source>
</reference>
<gene>
    <name evidence="3" type="ORF">Pan97_50710</name>
</gene>
<keyword evidence="3" id="KW-0378">Hydrolase</keyword>
<dbReference type="AlphaFoldDB" id="A0A518CFI3"/>
<proteinExistence type="predicted"/>
<dbReference type="GO" id="GO:0004519">
    <property type="term" value="F:endonuclease activity"/>
    <property type="evidence" value="ECO:0007669"/>
    <property type="project" value="UniProtKB-KW"/>
</dbReference>
<dbReference type="KEGG" id="bvo:Pan97_50710"/>
<name>A0A518CFI3_9BACT</name>
<dbReference type="InterPro" id="IPR005135">
    <property type="entry name" value="Endo/exonuclease/phosphatase"/>
</dbReference>
<dbReference type="Gene3D" id="3.60.10.10">
    <property type="entry name" value="Endonuclease/exonuclease/phosphatase"/>
    <property type="match status" value="1"/>
</dbReference>
<keyword evidence="1" id="KW-1133">Transmembrane helix</keyword>
<keyword evidence="1" id="KW-0812">Transmembrane</keyword>
<dbReference type="EMBL" id="CP036289">
    <property type="protein sequence ID" value="QDU77992.1"/>
    <property type="molecule type" value="Genomic_DNA"/>
</dbReference>
<accession>A0A518CFI3</accession>
<feature type="domain" description="Endonuclease/exonuclease/phosphatase" evidence="2">
    <location>
        <begin position="117"/>
        <end position="325"/>
    </location>
</feature>
<feature type="transmembrane region" description="Helical" evidence="1">
    <location>
        <begin position="56"/>
        <end position="74"/>
    </location>
</feature>
<evidence type="ECO:0000313" key="3">
    <source>
        <dbReference type="EMBL" id="QDU77992.1"/>
    </source>
</evidence>
<dbReference type="InterPro" id="IPR036691">
    <property type="entry name" value="Endo/exonu/phosph_ase_sf"/>
</dbReference>
<keyword evidence="3" id="KW-0540">Nuclease</keyword>
<sequence>MIAGETTESQAARSWKQFLIARLWRYSCLLVVLLAAATLLSGFARIYWIWDLLANLRVQQALVALVLVAICAIYRRWVWLSVPVACFLVHAPWFLPGLERVGGSPDLRQVMKVSVGNVLSSNRNFDLALTEILRDDPDVFVVLEIDSAWAAEIEAATKADYAYQVVHPDDRGNFGMGLYSRYPITHSRIFRLNEGIASIEAVVDVKGASYRVIGTHPLPPTGDRGFRSRNEHLRMLARRVQNPEPEFEGLPTIVLGDFNLTPWSPFFHDFELASGLRRTELSFNVTPTWYVLPLFPLGLSLDHVFISDDLTYWGRSVGGPMGSDHRSVTVTVSRVARGEGDFSD</sequence>
<dbReference type="SUPFAM" id="SSF56219">
    <property type="entry name" value="DNase I-like"/>
    <property type="match status" value="1"/>
</dbReference>
<dbReference type="RefSeq" id="WP_144977440.1">
    <property type="nucleotide sequence ID" value="NZ_CP036289.1"/>
</dbReference>
<evidence type="ECO:0000313" key="4">
    <source>
        <dbReference type="Proteomes" id="UP000318626"/>
    </source>
</evidence>
<organism evidence="3 4">
    <name type="scientific">Bremerella volcania</name>
    <dbReference type="NCBI Taxonomy" id="2527984"/>
    <lineage>
        <taxon>Bacteria</taxon>
        <taxon>Pseudomonadati</taxon>
        <taxon>Planctomycetota</taxon>
        <taxon>Planctomycetia</taxon>
        <taxon>Pirellulales</taxon>
        <taxon>Pirellulaceae</taxon>
        <taxon>Bremerella</taxon>
    </lineage>
</organism>
<evidence type="ECO:0000259" key="2">
    <source>
        <dbReference type="Pfam" id="PF03372"/>
    </source>
</evidence>
<keyword evidence="3" id="KW-0269">Exonuclease</keyword>
<dbReference type="Proteomes" id="UP000318626">
    <property type="component" value="Chromosome"/>
</dbReference>
<keyword evidence="4" id="KW-1185">Reference proteome</keyword>
<dbReference type="OrthoDB" id="9796594at2"/>
<feature type="transmembrane region" description="Helical" evidence="1">
    <location>
        <begin position="23"/>
        <end position="50"/>
    </location>
</feature>
<protein>
    <submittedName>
        <fullName evidence="3">Endonuclease/Exonuclease/phosphatase family protein</fullName>
    </submittedName>
</protein>